<evidence type="ECO:0000256" key="6">
    <source>
        <dbReference type="ARBA" id="ARBA00048539"/>
    </source>
</evidence>
<keyword evidence="12" id="KW-1185">Reference proteome</keyword>
<dbReference type="Proteomes" id="UP001284901">
    <property type="component" value="Unassembled WGS sequence"/>
</dbReference>
<evidence type="ECO:0000256" key="1">
    <source>
        <dbReference type="ARBA" id="ARBA00022490"/>
    </source>
</evidence>
<comment type="domain">
    <text evidence="7">The N-terminal region contains the highly conserved SGGXDS motif, predicted to be a P-loop motif involved in ATP binding.</text>
</comment>
<dbReference type="EMBL" id="JAWNFY010000004">
    <property type="protein sequence ID" value="MDY5145759.1"/>
    <property type="molecule type" value="Genomic_DNA"/>
</dbReference>
<keyword evidence="4 7" id="KW-0547">Nucleotide-binding</keyword>
<comment type="similarity">
    <text evidence="7">Belongs to the tRNA(Ile)-lysidine synthase family.</text>
</comment>
<dbReference type="Gene3D" id="1.20.59.20">
    <property type="match status" value="1"/>
</dbReference>
<evidence type="ECO:0000256" key="7">
    <source>
        <dbReference type="HAMAP-Rule" id="MF_01161"/>
    </source>
</evidence>
<dbReference type="GO" id="GO:0032267">
    <property type="term" value="F:tRNA(Ile)-lysidine synthase activity"/>
    <property type="evidence" value="ECO:0007669"/>
    <property type="project" value="UniProtKB-EC"/>
</dbReference>
<evidence type="ECO:0000256" key="5">
    <source>
        <dbReference type="ARBA" id="ARBA00022840"/>
    </source>
</evidence>
<evidence type="ECO:0000259" key="9">
    <source>
        <dbReference type="Pfam" id="PF09179"/>
    </source>
</evidence>
<keyword evidence="5 7" id="KW-0067">ATP-binding</keyword>
<name>A0AAW9HKR7_9ACTO</name>
<dbReference type="GeneID" id="92813536"/>
<dbReference type="CDD" id="cd01992">
    <property type="entry name" value="TilS_N"/>
    <property type="match status" value="1"/>
</dbReference>
<evidence type="ECO:0000256" key="2">
    <source>
        <dbReference type="ARBA" id="ARBA00022598"/>
    </source>
</evidence>
<keyword evidence="3 7" id="KW-0819">tRNA processing</keyword>
<feature type="domain" description="tRNA(Ile)-lysidine synthase substrate-binding" evidence="9">
    <location>
        <begin position="288"/>
        <end position="348"/>
    </location>
</feature>
<dbReference type="GO" id="GO:0005524">
    <property type="term" value="F:ATP binding"/>
    <property type="evidence" value="ECO:0007669"/>
    <property type="project" value="UniProtKB-UniRule"/>
</dbReference>
<protein>
    <recommendedName>
        <fullName evidence="7">tRNA(Ile)-lysidine synthase</fullName>
        <ecNumber evidence="7">6.3.4.19</ecNumber>
    </recommendedName>
    <alternativeName>
        <fullName evidence="7">tRNA(Ile)-2-lysyl-cytidine synthase</fullName>
    </alternativeName>
    <alternativeName>
        <fullName evidence="7">tRNA(Ile)-lysidine synthetase</fullName>
    </alternativeName>
</protein>
<sequence>MAGPHPAYAAGRCRLRALLKSCGYGPGTRLTVAVSGGSDSLALARIALFVARRDGYLLRAVTVNHGIRPEAGREAAQVASRLRSWGYDDAATVSVDLGDGSSPEGQARAARYAALAAAAGAAGEAAGAGGPVLLGHTADDQAETVLLGLGRGSGARSLAGMPEAGPLPGHPEITALRPLLGLRRAALRAALQEEGITWVDDPSNEPDGPWRAAGGGPLTRAALRTGALPALQEALGPGTVEALARTAYLLRRDNEALDSWAARELATWEEHGVVTESGEPAGGVVVPIAPLRELPTAVRTRILRALALRAGARGGEVNAGHIEALDALVTGPGGVRHCDLPGARALRRDNIVVFAR</sequence>
<dbReference type="InterPro" id="IPR015262">
    <property type="entry name" value="tRNA_Ile_lys_synt_subst-bd"/>
</dbReference>
<dbReference type="RefSeq" id="WP_101595278.1">
    <property type="nucleotide sequence ID" value="NZ_CP136960.1"/>
</dbReference>
<evidence type="ECO:0000313" key="13">
    <source>
        <dbReference type="Proteomes" id="UP001288320"/>
    </source>
</evidence>
<dbReference type="GO" id="GO:0006400">
    <property type="term" value="P:tRNA modification"/>
    <property type="evidence" value="ECO:0007669"/>
    <property type="project" value="UniProtKB-UniRule"/>
</dbReference>
<comment type="catalytic activity">
    <reaction evidence="6 7">
        <text>cytidine(34) in tRNA(Ile2) + L-lysine + ATP = lysidine(34) in tRNA(Ile2) + AMP + diphosphate + H(+)</text>
        <dbReference type="Rhea" id="RHEA:43744"/>
        <dbReference type="Rhea" id="RHEA-COMP:10625"/>
        <dbReference type="Rhea" id="RHEA-COMP:10670"/>
        <dbReference type="ChEBI" id="CHEBI:15378"/>
        <dbReference type="ChEBI" id="CHEBI:30616"/>
        <dbReference type="ChEBI" id="CHEBI:32551"/>
        <dbReference type="ChEBI" id="CHEBI:33019"/>
        <dbReference type="ChEBI" id="CHEBI:82748"/>
        <dbReference type="ChEBI" id="CHEBI:83665"/>
        <dbReference type="ChEBI" id="CHEBI:456215"/>
        <dbReference type="EC" id="6.3.4.19"/>
    </reaction>
</comment>
<evidence type="ECO:0000256" key="3">
    <source>
        <dbReference type="ARBA" id="ARBA00022694"/>
    </source>
</evidence>
<evidence type="ECO:0000259" key="8">
    <source>
        <dbReference type="Pfam" id="PF01171"/>
    </source>
</evidence>
<dbReference type="InterPro" id="IPR012795">
    <property type="entry name" value="tRNA_Ile_lys_synt_N"/>
</dbReference>
<dbReference type="EMBL" id="JAWNFV010000003">
    <property type="protein sequence ID" value="MDY5140067.1"/>
    <property type="molecule type" value="Genomic_DNA"/>
</dbReference>
<comment type="caution">
    <text evidence="10">The sequence shown here is derived from an EMBL/GenBank/DDBJ whole genome shotgun (WGS) entry which is preliminary data.</text>
</comment>
<dbReference type="Pfam" id="PF01171">
    <property type="entry name" value="ATP_bind_3"/>
    <property type="match status" value="1"/>
</dbReference>
<reference evidence="10 12" key="1">
    <citation type="submission" date="2023-10" db="EMBL/GenBank/DDBJ databases">
        <title>Whole Genome based description of the genera Actinobaculum and Actinotignum reveals a complex phylogenetic relationship within the species included in the genus Actinotignum.</title>
        <authorList>
            <person name="Jensen C.S."/>
            <person name="Dargis R."/>
            <person name="Kemp M."/>
            <person name="Christensen J.J."/>
        </authorList>
    </citation>
    <scope>NUCLEOTIDE SEQUENCE</scope>
    <source>
        <strain evidence="11 12">SLA_B089</strain>
        <strain evidence="10">SLA_B245</strain>
    </source>
</reference>
<dbReference type="PANTHER" id="PTHR43033">
    <property type="entry name" value="TRNA(ILE)-LYSIDINE SYNTHASE-RELATED"/>
    <property type="match status" value="1"/>
</dbReference>
<dbReference type="PANTHER" id="PTHR43033:SF1">
    <property type="entry name" value="TRNA(ILE)-LYSIDINE SYNTHASE-RELATED"/>
    <property type="match status" value="1"/>
</dbReference>
<dbReference type="GO" id="GO:0005737">
    <property type="term" value="C:cytoplasm"/>
    <property type="evidence" value="ECO:0007669"/>
    <property type="project" value="UniProtKB-SubCell"/>
</dbReference>
<dbReference type="Pfam" id="PF09179">
    <property type="entry name" value="TilS"/>
    <property type="match status" value="1"/>
</dbReference>
<dbReference type="NCBIfam" id="TIGR02432">
    <property type="entry name" value="lysidine_TilS_N"/>
    <property type="match status" value="1"/>
</dbReference>
<dbReference type="SUPFAM" id="SSF82829">
    <property type="entry name" value="MesJ substrate recognition domain-like"/>
    <property type="match status" value="1"/>
</dbReference>
<dbReference type="Proteomes" id="UP001288320">
    <property type="component" value="Unassembled WGS sequence"/>
</dbReference>
<evidence type="ECO:0000313" key="10">
    <source>
        <dbReference type="EMBL" id="MDY5140067.1"/>
    </source>
</evidence>
<evidence type="ECO:0000256" key="4">
    <source>
        <dbReference type="ARBA" id="ARBA00022741"/>
    </source>
</evidence>
<dbReference type="InterPro" id="IPR011063">
    <property type="entry name" value="TilS/TtcA_N"/>
</dbReference>
<feature type="domain" description="tRNA(Ile)-lysidine/2-thiocytidine synthase N-terminal" evidence="8">
    <location>
        <begin position="30"/>
        <end position="206"/>
    </location>
</feature>
<keyword evidence="2 7" id="KW-0436">Ligase</keyword>
<accession>A0AAW9HKR7</accession>
<keyword evidence="1 7" id="KW-0963">Cytoplasm</keyword>
<dbReference type="EC" id="6.3.4.19" evidence="7"/>
<evidence type="ECO:0000313" key="12">
    <source>
        <dbReference type="Proteomes" id="UP001284901"/>
    </source>
</evidence>
<comment type="function">
    <text evidence="7">Ligates lysine onto the cytidine present at position 34 of the AUA codon-specific tRNA(Ile) that contains the anticodon CAU, in an ATP-dependent manner. Cytidine is converted to lysidine, thus changing the amino acid specificity of the tRNA from methionine to isoleucine.</text>
</comment>
<dbReference type="Gene3D" id="3.40.50.620">
    <property type="entry name" value="HUPs"/>
    <property type="match status" value="1"/>
</dbReference>
<organism evidence="10 13">
    <name type="scientific">Actinotignum timonense</name>
    <dbReference type="NCBI Taxonomy" id="1870995"/>
    <lineage>
        <taxon>Bacteria</taxon>
        <taxon>Bacillati</taxon>
        <taxon>Actinomycetota</taxon>
        <taxon>Actinomycetes</taxon>
        <taxon>Actinomycetales</taxon>
        <taxon>Actinomycetaceae</taxon>
        <taxon>Actinotignum</taxon>
    </lineage>
</organism>
<comment type="subcellular location">
    <subcellularLocation>
        <location evidence="7">Cytoplasm</location>
    </subcellularLocation>
</comment>
<dbReference type="InterPro" id="IPR012094">
    <property type="entry name" value="tRNA_Ile_lys_synt"/>
</dbReference>
<dbReference type="InterPro" id="IPR014729">
    <property type="entry name" value="Rossmann-like_a/b/a_fold"/>
</dbReference>
<dbReference type="AlphaFoldDB" id="A0AAW9HKR7"/>
<evidence type="ECO:0000313" key="11">
    <source>
        <dbReference type="EMBL" id="MDY5145759.1"/>
    </source>
</evidence>
<dbReference type="SUPFAM" id="SSF52402">
    <property type="entry name" value="Adenine nucleotide alpha hydrolases-like"/>
    <property type="match status" value="1"/>
</dbReference>
<proteinExistence type="inferred from homology"/>
<dbReference type="HAMAP" id="MF_01161">
    <property type="entry name" value="tRNA_Ile_lys_synt"/>
    <property type="match status" value="1"/>
</dbReference>
<gene>
    <name evidence="7 10" type="primary">tilS</name>
    <name evidence="10" type="ORF">R6G74_01880</name>
    <name evidence="11" type="ORF">R6P33_01810</name>
</gene>
<feature type="binding site" evidence="7">
    <location>
        <begin position="35"/>
        <end position="40"/>
    </location>
    <ligand>
        <name>ATP</name>
        <dbReference type="ChEBI" id="CHEBI:30616"/>
    </ligand>
</feature>